<gene>
    <name evidence="1" type="ORF">G2W53_015370</name>
</gene>
<dbReference type="AlphaFoldDB" id="A0A834WVH7"/>
<protein>
    <submittedName>
        <fullName evidence="1">Uncharacterized protein</fullName>
    </submittedName>
</protein>
<evidence type="ECO:0000313" key="1">
    <source>
        <dbReference type="EMBL" id="KAF7833037.1"/>
    </source>
</evidence>
<comment type="caution">
    <text evidence="1">The sequence shown here is derived from an EMBL/GenBank/DDBJ whole genome shotgun (WGS) entry which is preliminary data.</text>
</comment>
<sequence length="22" mass="2596">MATSWQVGFDEIWKIDVNQPKC</sequence>
<dbReference type="EMBL" id="JAAIUW010000005">
    <property type="protein sequence ID" value="KAF7833037.1"/>
    <property type="molecule type" value="Genomic_DNA"/>
</dbReference>
<proteinExistence type="predicted"/>
<name>A0A834WVH7_9FABA</name>
<reference evidence="1" key="1">
    <citation type="submission" date="2020-09" db="EMBL/GenBank/DDBJ databases">
        <title>Genome-Enabled Discovery of Anthraquinone Biosynthesis in Senna tora.</title>
        <authorList>
            <person name="Kang S.-H."/>
            <person name="Pandey R.P."/>
            <person name="Lee C.-M."/>
            <person name="Sim J.-S."/>
            <person name="Jeong J.-T."/>
            <person name="Choi B.-S."/>
            <person name="Jung M."/>
            <person name="Ginzburg D."/>
            <person name="Zhao K."/>
            <person name="Won S.Y."/>
            <person name="Oh T.-J."/>
            <person name="Yu Y."/>
            <person name="Kim N.-H."/>
            <person name="Lee O.R."/>
            <person name="Lee T.-H."/>
            <person name="Bashyal P."/>
            <person name="Kim T.-S."/>
            <person name="Lee W.-H."/>
            <person name="Kawkins C."/>
            <person name="Kim C.-K."/>
            <person name="Kim J.S."/>
            <person name="Ahn B.O."/>
            <person name="Rhee S.Y."/>
            <person name="Sohng J.K."/>
        </authorList>
    </citation>
    <scope>NUCLEOTIDE SEQUENCE</scope>
    <source>
        <tissue evidence="1">Leaf</tissue>
    </source>
</reference>
<keyword evidence="2" id="KW-1185">Reference proteome</keyword>
<evidence type="ECO:0000313" key="2">
    <source>
        <dbReference type="Proteomes" id="UP000634136"/>
    </source>
</evidence>
<dbReference type="Proteomes" id="UP000634136">
    <property type="component" value="Unassembled WGS sequence"/>
</dbReference>
<organism evidence="1 2">
    <name type="scientific">Senna tora</name>
    <dbReference type="NCBI Taxonomy" id="362788"/>
    <lineage>
        <taxon>Eukaryota</taxon>
        <taxon>Viridiplantae</taxon>
        <taxon>Streptophyta</taxon>
        <taxon>Embryophyta</taxon>
        <taxon>Tracheophyta</taxon>
        <taxon>Spermatophyta</taxon>
        <taxon>Magnoliopsida</taxon>
        <taxon>eudicotyledons</taxon>
        <taxon>Gunneridae</taxon>
        <taxon>Pentapetalae</taxon>
        <taxon>rosids</taxon>
        <taxon>fabids</taxon>
        <taxon>Fabales</taxon>
        <taxon>Fabaceae</taxon>
        <taxon>Caesalpinioideae</taxon>
        <taxon>Cassia clade</taxon>
        <taxon>Senna</taxon>
    </lineage>
</organism>
<accession>A0A834WVH7</accession>